<dbReference type="CDD" id="cd04322">
    <property type="entry name" value="LysRS_N"/>
    <property type="match status" value="1"/>
</dbReference>
<keyword evidence="9 13" id="KW-0460">Magnesium</keyword>
<evidence type="ECO:0000313" key="17">
    <source>
        <dbReference type="Proteomes" id="UP000226429"/>
    </source>
</evidence>
<dbReference type="InterPro" id="IPR006195">
    <property type="entry name" value="aa-tRNA-synth_II"/>
</dbReference>
<evidence type="ECO:0000256" key="13">
    <source>
        <dbReference type="HAMAP-Rule" id="MF_00252"/>
    </source>
</evidence>
<organism evidence="16 17">
    <name type="scientific">Candidatus Aquirickettsiella gammari</name>
    <dbReference type="NCBI Taxonomy" id="2016198"/>
    <lineage>
        <taxon>Bacteria</taxon>
        <taxon>Pseudomonadati</taxon>
        <taxon>Pseudomonadota</taxon>
        <taxon>Gammaproteobacteria</taxon>
        <taxon>Legionellales</taxon>
        <taxon>Coxiellaceae</taxon>
        <taxon>Candidatus Aquirickettsiella</taxon>
    </lineage>
</organism>
<evidence type="ECO:0000256" key="3">
    <source>
        <dbReference type="ARBA" id="ARBA00011738"/>
    </source>
</evidence>
<dbReference type="PROSITE" id="PS50862">
    <property type="entry name" value="AA_TRNA_LIGASE_II"/>
    <property type="match status" value="1"/>
</dbReference>
<dbReference type="Proteomes" id="UP000226429">
    <property type="component" value="Unassembled WGS sequence"/>
</dbReference>
<accession>A0A370CL33</accession>
<dbReference type="NCBIfam" id="NF001756">
    <property type="entry name" value="PRK00484.1"/>
    <property type="match status" value="1"/>
</dbReference>
<gene>
    <name evidence="13 16" type="primary">lysS</name>
    <name evidence="16" type="ORF">CFE62_001830</name>
</gene>
<evidence type="ECO:0000313" key="16">
    <source>
        <dbReference type="EMBL" id="RDH40897.1"/>
    </source>
</evidence>
<reference evidence="16 17" key="1">
    <citation type="journal article" date="2017" name="Int. J. Syst. Evol. Microbiol.">
        <title>Aquarickettsiella crustaci n. gen. n. sp. (Gammaproteobacteria: Legionellales: Coxiellaceae); a bacterial pathogen of the freshwater crustacean: Gammarus fossarum (Malacostraca: Amphipoda).</title>
        <authorList>
            <person name="Bojko J."/>
            <person name="Dunn A.M."/>
            <person name="Stebbing P.D."/>
            <person name="Van Aerle R."/>
            <person name="Bacela-Spychalska K."/>
            <person name="Bean T.P."/>
            <person name="Stentiford G.D."/>
        </authorList>
    </citation>
    <scope>NUCLEOTIDE SEQUENCE [LARGE SCALE GENOMIC DNA]</scope>
    <source>
        <strain evidence="16">RA15029</strain>
    </source>
</reference>
<dbReference type="InterPro" id="IPR004364">
    <property type="entry name" value="Aa-tRNA-synt_II"/>
</dbReference>
<dbReference type="SUPFAM" id="SSF50249">
    <property type="entry name" value="Nucleic acid-binding proteins"/>
    <property type="match status" value="1"/>
</dbReference>
<comment type="similarity">
    <text evidence="2 13">Belongs to the class-II aminoacyl-tRNA synthetase family.</text>
</comment>
<dbReference type="NCBIfam" id="TIGR00499">
    <property type="entry name" value="lysS_bact"/>
    <property type="match status" value="1"/>
</dbReference>
<dbReference type="InterPro" id="IPR002313">
    <property type="entry name" value="Lys-tRNA-ligase_II"/>
</dbReference>
<evidence type="ECO:0000256" key="10">
    <source>
        <dbReference type="ARBA" id="ARBA00022917"/>
    </source>
</evidence>
<comment type="caution">
    <text evidence="16">The sequence shown here is derived from an EMBL/GenBank/DDBJ whole genome shotgun (WGS) entry which is preliminary data.</text>
</comment>
<dbReference type="InterPro" id="IPR044136">
    <property type="entry name" value="Lys-tRNA-ligase_II_N"/>
</dbReference>
<dbReference type="GO" id="GO:0004824">
    <property type="term" value="F:lysine-tRNA ligase activity"/>
    <property type="evidence" value="ECO:0007669"/>
    <property type="project" value="UniProtKB-UniRule"/>
</dbReference>
<dbReference type="EC" id="6.1.1.6" evidence="13"/>
<evidence type="ECO:0000256" key="1">
    <source>
        <dbReference type="ARBA" id="ARBA00004496"/>
    </source>
</evidence>
<dbReference type="HAMAP" id="MF_00252">
    <property type="entry name" value="Lys_tRNA_synth_class2"/>
    <property type="match status" value="1"/>
</dbReference>
<feature type="binding site" evidence="13">
    <location>
        <position position="417"/>
    </location>
    <ligand>
        <name>Mg(2+)</name>
        <dbReference type="ChEBI" id="CHEBI:18420"/>
        <label>1</label>
    </ligand>
</feature>
<evidence type="ECO:0000256" key="11">
    <source>
        <dbReference type="ARBA" id="ARBA00023146"/>
    </source>
</evidence>
<dbReference type="Pfam" id="PF00152">
    <property type="entry name" value="tRNA-synt_2"/>
    <property type="match status" value="1"/>
</dbReference>
<protein>
    <recommendedName>
        <fullName evidence="13">Lysine--tRNA ligase</fullName>
        <ecNumber evidence="13">6.1.1.6</ecNumber>
    </recommendedName>
    <alternativeName>
        <fullName evidence="13">Lysyl-tRNA synthetase</fullName>
        <shortName evidence="13">LysRS</shortName>
    </alternativeName>
</protein>
<keyword evidence="10 13" id="KW-0648">Protein biosynthesis</keyword>
<dbReference type="Gene3D" id="3.30.930.10">
    <property type="entry name" value="Bira Bifunctional Protein, Domain 2"/>
    <property type="match status" value="1"/>
</dbReference>
<evidence type="ECO:0000256" key="2">
    <source>
        <dbReference type="ARBA" id="ARBA00008226"/>
    </source>
</evidence>
<comment type="subunit">
    <text evidence="3 13">Homodimer.</text>
</comment>
<dbReference type="PANTHER" id="PTHR42918:SF15">
    <property type="entry name" value="LYSINE--TRNA LIGASE, CHLOROPLASTIC_MITOCHONDRIAL"/>
    <property type="match status" value="1"/>
</dbReference>
<feature type="binding site" evidence="13">
    <location>
        <position position="410"/>
    </location>
    <ligand>
        <name>Mg(2+)</name>
        <dbReference type="ChEBI" id="CHEBI:18420"/>
        <label>1</label>
    </ligand>
</feature>
<evidence type="ECO:0000259" key="15">
    <source>
        <dbReference type="PROSITE" id="PS50862"/>
    </source>
</evidence>
<keyword evidence="17" id="KW-1185">Reference proteome</keyword>
<comment type="subcellular location">
    <subcellularLocation>
        <location evidence="1 13">Cytoplasm</location>
    </subcellularLocation>
</comment>
<keyword evidence="7 13" id="KW-0547">Nucleotide-binding</keyword>
<dbReference type="GO" id="GO:0005524">
    <property type="term" value="F:ATP binding"/>
    <property type="evidence" value="ECO:0007669"/>
    <property type="project" value="UniProtKB-UniRule"/>
</dbReference>
<dbReference type="PANTHER" id="PTHR42918">
    <property type="entry name" value="LYSYL-TRNA SYNTHETASE"/>
    <property type="match status" value="1"/>
</dbReference>
<keyword evidence="11 13" id="KW-0030">Aminoacyl-tRNA synthetase</keyword>
<keyword evidence="4 13" id="KW-0963">Cytoplasm</keyword>
<dbReference type="InterPro" id="IPR018149">
    <property type="entry name" value="Lys-tRNA-synth_II_C"/>
</dbReference>
<dbReference type="SUPFAM" id="SSF55681">
    <property type="entry name" value="Class II aaRS and biotin synthetases"/>
    <property type="match status" value="1"/>
</dbReference>
<dbReference type="InterPro" id="IPR045864">
    <property type="entry name" value="aa-tRNA-synth_II/BPL/LPL"/>
</dbReference>
<dbReference type="GO" id="GO:0042803">
    <property type="term" value="F:protein homodimerization activity"/>
    <property type="evidence" value="ECO:0007669"/>
    <property type="project" value="UniProtKB-ARBA"/>
</dbReference>
<dbReference type="CDD" id="cd00775">
    <property type="entry name" value="LysRS_core"/>
    <property type="match status" value="1"/>
</dbReference>
<proteinExistence type="inferred from homology"/>
<dbReference type="GO" id="GO:0005829">
    <property type="term" value="C:cytosol"/>
    <property type="evidence" value="ECO:0007669"/>
    <property type="project" value="UniProtKB-ARBA"/>
</dbReference>
<dbReference type="InterPro" id="IPR012340">
    <property type="entry name" value="NA-bd_OB-fold"/>
</dbReference>
<evidence type="ECO:0000256" key="7">
    <source>
        <dbReference type="ARBA" id="ARBA00022741"/>
    </source>
</evidence>
<dbReference type="Pfam" id="PF01336">
    <property type="entry name" value="tRNA_anti-codon"/>
    <property type="match status" value="1"/>
</dbReference>
<evidence type="ECO:0000256" key="8">
    <source>
        <dbReference type="ARBA" id="ARBA00022840"/>
    </source>
</evidence>
<evidence type="ECO:0000256" key="6">
    <source>
        <dbReference type="ARBA" id="ARBA00022723"/>
    </source>
</evidence>
<dbReference type="AlphaFoldDB" id="A0A370CL33"/>
<dbReference type="PRINTS" id="PR00982">
    <property type="entry name" value="TRNASYNTHLYS"/>
</dbReference>
<evidence type="ECO:0000256" key="5">
    <source>
        <dbReference type="ARBA" id="ARBA00022598"/>
    </source>
</evidence>
<dbReference type="EMBL" id="NMOS02000003">
    <property type="protein sequence ID" value="RDH40897.1"/>
    <property type="molecule type" value="Genomic_DNA"/>
</dbReference>
<evidence type="ECO:0000256" key="14">
    <source>
        <dbReference type="RuleBase" id="RU000336"/>
    </source>
</evidence>
<feature type="domain" description="Aminoacyl-transfer RNA synthetases class-II family profile" evidence="15">
    <location>
        <begin position="181"/>
        <end position="498"/>
    </location>
</feature>
<evidence type="ECO:0000256" key="9">
    <source>
        <dbReference type="ARBA" id="ARBA00022842"/>
    </source>
</evidence>
<comment type="cofactor">
    <cofactor evidence="13 14">
        <name>Mg(2+)</name>
        <dbReference type="ChEBI" id="CHEBI:18420"/>
    </cofactor>
    <text evidence="13 14">Binds 3 Mg(2+) ions per subunit.</text>
</comment>
<keyword evidence="6 13" id="KW-0479">Metal-binding</keyword>
<dbReference type="FunFam" id="3.30.930.10:FF:000001">
    <property type="entry name" value="Lysine--tRNA ligase"/>
    <property type="match status" value="1"/>
</dbReference>
<dbReference type="GO" id="GO:0000049">
    <property type="term" value="F:tRNA binding"/>
    <property type="evidence" value="ECO:0007669"/>
    <property type="project" value="TreeGrafter"/>
</dbReference>
<sequence>MPNEKITSNNSDDLLQQRRAKLDDLRRISNPYPNDFRRTSLAADLMTKYEKIDLETLAQKNQSFSLAGRILLKRDMGKSLFLDIQDMSGKIQVYVKQDNLGSEAFEAIKRLDLGDIVGVVGLLFRTKTKQLSIKAEKVYLLCKSLRPLPDKFHGLSESDKELRYRQRYLDLITNEKTRKTFRIRSQLINGIRQFLNQRGFVEVETPMMHVIPGGALARPFVTHHNALDMELFLRVAPELHLKRLVVGGIEKVFEINRNFRNEGLSTRHNPEFSMLEFYQAYADYHDLMDLTECLIRELAQTILATSNLSYQGDSYDLSKPFKRLSVLNAILEFNPQWSIKDLSDLKTLQKIAASLNIPSSASLGKLQFALFEETVEQKLKQPTFITEYPIDVSPLARRNDKNLHLADRFELYIGGRELANGFSELNDPDDQANRFKEQNLAKSAGDLEAMPYDEDYITALEYGLPPTAGEGIGIDRLAMLFTDSASIRDVILFPLMRPAEANKEL</sequence>
<dbReference type="Gene3D" id="2.40.50.140">
    <property type="entry name" value="Nucleic acid-binding proteins"/>
    <property type="match status" value="1"/>
</dbReference>
<dbReference type="FunFam" id="2.40.50.140:FF:000024">
    <property type="entry name" value="Lysine--tRNA ligase"/>
    <property type="match status" value="1"/>
</dbReference>
<evidence type="ECO:0000256" key="12">
    <source>
        <dbReference type="ARBA" id="ARBA00048573"/>
    </source>
</evidence>
<dbReference type="InterPro" id="IPR004365">
    <property type="entry name" value="NA-bd_OB_tRNA"/>
</dbReference>
<dbReference type="GO" id="GO:0006430">
    <property type="term" value="P:lysyl-tRNA aminoacylation"/>
    <property type="evidence" value="ECO:0007669"/>
    <property type="project" value="UniProtKB-UniRule"/>
</dbReference>
<reference evidence="16 17" key="2">
    <citation type="journal article" date="2018" name="J. Invertebr. Pathol.">
        <title>'Candidatus Aquirickettsiella gammari' (Gammaproteobacteria: Legionellales: Coxiellaceae): A bacterial pathogen of the freshwater crustacean Gammarus fossarum (Malacostraca: Amphipoda).</title>
        <authorList>
            <person name="Bojko J."/>
            <person name="Dunn A.M."/>
            <person name="Stebbing P.D."/>
            <person name="van Aerle R."/>
            <person name="Bacela-Spychalska K."/>
            <person name="Bean T.P."/>
            <person name="Urrutia A."/>
            <person name="Stentiford G.D."/>
        </authorList>
    </citation>
    <scope>NUCLEOTIDE SEQUENCE [LARGE SCALE GENOMIC DNA]</scope>
    <source>
        <strain evidence="16">RA15029</strain>
    </source>
</reference>
<feature type="binding site" evidence="13">
    <location>
        <position position="417"/>
    </location>
    <ligand>
        <name>Mg(2+)</name>
        <dbReference type="ChEBI" id="CHEBI:18420"/>
        <label>2</label>
    </ligand>
</feature>
<evidence type="ECO:0000256" key="4">
    <source>
        <dbReference type="ARBA" id="ARBA00022490"/>
    </source>
</evidence>
<name>A0A370CL33_9COXI</name>
<keyword evidence="8 13" id="KW-0067">ATP-binding</keyword>
<dbReference type="GO" id="GO:0000287">
    <property type="term" value="F:magnesium ion binding"/>
    <property type="evidence" value="ECO:0007669"/>
    <property type="project" value="UniProtKB-UniRule"/>
</dbReference>
<comment type="catalytic activity">
    <reaction evidence="12 13 14">
        <text>tRNA(Lys) + L-lysine + ATP = L-lysyl-tRNA(Lys) + AMP + diphosphate</text>
        <dbReference type="Rhea" id="RHEA:20792"/>
        <dbReference type="Rhea" id="RHEA-COMP:9696"/>
        <dbReference type="Rhea" id="RHEA-COMP:9697"/>
        <dbReference type="ChEBI" id="CHEBI:30616"/>
        <dbReference type="ChEBI" id="CHEBI:32551"/>
        <dbReference type="ChEBI" id="CHEBI:33019"/>
        <dbReference type="ChEBI" id="CHEBI:78442"/>
        <dbReference type="ChEBI" id="CHEBI:78529"/>
        <dbReference type="ChEBI" id="CHEBI:456215"/>
        <dbReference type="EC" id="6.1.1.6"/>
    </reaction>
</comment>
<keyword evidence="5 13" id="KW-0436">Ligase</keyword>